<proteinExistence type="predicted"/>
<dbReference type="Proteomes" id="UP001519362">
    <property type="component" value="Unassembled WGS sequence"/>
</dbReference>
<keyword evidence="1" id="KW-1133">Transmembrane helix</keyword>
<keyword evidence="3" id="KW-1185">Reference proteome</keyword>
<feature type="transmembrane region" description="Helical" evidence="1">
    <location>
        <begin position="79"/>
        <end position="98"/>
    </location>
</feature>
<keyword evidence="1" id="KW-0812">Transmembrane</keyword>
<feature type="transmembrane region" description="Helical" evidence="1">
    <location>
        <begin position="12"/>
        <end position="33"/>
    </location>
</feature>
<accession>A0ABS4ZHQ3</accession>
<organism evidence="2 3">
    <name type="scientific">Microbacterium amylolyticum</name>
    <dbReference type="NCBI Taxonomy" id="936337"/>
    <lineage>
        <taxon>Bacteria</taxon>
        <taxon>Bacillati</taxon>
        <taxon>Actinomycetota</taxon>
        <taxon>Actinomycetes</taxon>
        <taxon>Micrococcales</taxon>
        <taxon>Microbacteriaceae</taxon>
        <taxon>Microbacterium</taxon>
    </lineage>
</organism>
<evidence type="ECO:0000256" key="1">
    <source>
        <dbReference type="SAM" id="Phobius"/>
    </source>
</evidence>
<gene>
    <name evidence="2" type="ORF">JOF34_001395</name>
</gene>
<feature type="transmembrane region" description="Helical" evidence="1">
    <location>
        <begin position="39"/>
        <end position="59"/>
    </location>
</feature>
<dbReference type="RefSeq" id="WP_165135469.1">
    <property type="nucleotide sequence ID" value="NZ_CP049253.1"/>
</dbReference>
<comment type="caution">
    <text evidence="2">The sequence shown here is derived from an EMBL/GenBank/DDBJ whole genome shotgun (WGS) entry which is preliminary data.</text>
</comment>
<evidence type="ECO:0000313" key="3">
    <source>
        <dbReference type="Proteomes" id="UP001519362"/>
    </source>
</evidence>
<evidence type="ECO:0008006" key="4">
    <source>
        <dbReference type="Google" id="ProtNLM"/>
    </source>
</evidence>
<reference evidence="2 3" key="1">
    <citation type="submission" date="2021-03" db="EMBL/GenBank/DDBJ databases">
        <title>Sequencing the genomes of 1000 actinobacteria strains.</title>
        <authorList>
            <person name="Klenk H.-P."/>
        </authorList>
    </citation>
    <scope>NUCLEOTIDE SEQUENCE [LARGE SCALE GENOMIC DNA]</scope>
    <source>
        <strain evidence="2 3">DSM 24221</strain>
    </source>
</reference>
<feature type="transmembrane region" description="Helical" evidence="1">
    <location>
        <begin position="104"/>
        <end position="126"/>
    </location>
</feature>
<protein>
    <recommendedName>
        <fullName evidence="4">DUF2178 domain-containing protein</fullName>
    </recommendedName>
</protein>
<dbReference type="EMBL" id="JAGIOL010000001">
    <property type="protein sequence ID" value="MBP2436809.1"/>
    <property type="molecule type" value="Genomic_DNA"/>
</dbReference>
<keyword evidence="1" id="KW-0472">Membrane</keyword>
<name>A0ABS4ZHQ3_9MICO</name>
<evidence type="ECO:0000313" key="2">
    <source>
        <dbReference type="EMBL" id="MBP2436809.1"/>
    </source>
</evidence>
<sequence length="137" mass="14303">MTNKAQARTQRYVLNAVIAVLGTVTIGGALFFAAVDRPLLTAAIGVVGAVPLVALAFAVGRVDPPADERDRLSRQTRTAVAITIIGTVMTATGIPLLWTTYTTLATILLFTGPGFAVGGLMARATLRHGGPPREQHP</sequence>